<feature type="repeat" description="PPR" evidence="3">
    <location>
        <begin position="298"/>
        <end position="332"/>
    </location>
</feature>
<evidence type="ECO:0000256" key="1">
    <source>
        <dbReference type="ARBA" id="ARBA00007626"/>
    </source>
</evidence>
<comment type="similarity">
    <text evidence="1">Belongs to the PPR family. P subfamily.</text>
</comment>
<dbReference type="Gene3D" id="1.25.40.10">
    <property type="entry name" value="Tetratricopeptide repeat domain"/>
    <property type="match status" value="5"/>
</dbReference>
<reference evidence="4 5" key="1">
    <citation type="journal article" date="2018" name="Proc. Natl. Acad. Sci. U.S.A.">
        <title>Draft genome sequence of Camellia sinensis var. sinensis provides insights into the evolution of the tea genome and tea quality.</title>
        <authorList>
            <person name="Wei C."/>
            <person name="Yang H."/>
            <person name="Wang S."/>
            <person name="Zhao J."/>
            <person name="Liu C."/>
            <person name="Gao L."/>
            <person name="Xia E."/>
            <person name="Lu Y."/>
            <person name="Tai Y."/>
            <person name="She G."/>
            <person name="Sun J."/>
            <person name="Cao H."/>
            <person name="Tong W."/>
            <person name="Gao Q."/>
            <person name="Li Y."/>
            <person name="Deng W."/>
            <person name="Jiang X."/>
            <person name="Wang W."/>
            <person name="Chen Q."/>
            <person name="Zhang S."/>
            <person name="Li H."/>
            <person name="Wu J."/>
            <person name="Wang P."/>
            <person name="Li P."/>
            <person name="Shi C."/>
            <person name="Zheng F."/>
            <person name="Jian J."/>
            <person name="Huang B."/>
            <person name="Shan D."/>
            <person name="Shi M."/>
            <person name="Fang C."/>
            <person name="Yue Y."/>
            <person name="Li F."/>
            <person name="Li D."/>
            <person name="Wei S."/>
            <person name="Han B."/>
            <person name="Jiang C."/>
            <person name="Yin Y."/>
            <person name="Xia T."/>
            <person name="Zhang Z."/>
            <person name="Bennetzen J.L."/>
            <person name="Zhao S."/>
            <person name="Wan X."/>
        </authorList>
    </citation>
    <scope>NUCLEOTIDE SEQUENCE [LARGE SCALE GENOMIC DNA]</scope>
    <source>
        <strain evidence="5">cv. Shuchazao</strain>
        <tissue evidence="4">Leaf</tissue>
    </source>
</reference>
<feature type="repeat" description="PPR" evidence="3">
    <location>
        <begin position="120"/>
        <end position="154"/>
    </location>
</feature>
<evidence type="ECO:0000313" key="5">
    <source>
        <dbReference type="Proteomes" id="UP000306102"/>
    </source>
</evidence>
<dbReference type="PROSITE" id="PS51375">
    <property type="entry name" value="PPR"/>
    <property type="match status" value="9"/>
</dbReference>
<feature type="repeat" description="PPR" evidence="3">
    <location>
        <begin position="227"/>
        <end position="261"/>
    </location>
</feature>
<feature type="repeat" description="PPR" evidence="3">
    <location>
        <begin position="439"/>
        <end position="473"/>
    </location>
</feature>
<protein>
    <recommendedName>
        <fullName evidence="6">Pentacotripeptide-repeat region of PRORP domain-containing protein</fullName>
    </recommendedName>
</protein>
<evidence type="ECO:0000313" key="4">
    <source>
        <dbReference type="EMBL" id="THG23535.1"/>
    </source>
</evidence>
<dbReference type="SUPFAM" id="SSF81901">
    <property type="entry name" value="HCP-like"/>
    <property type="match status" value="1"/>
</dbReference>
<keyword evidence="5" id="KW-1185">Reference proteome</keyword>
<sequence>MQLRISNQSRRKIFPLVDSNLYTVRSEPKIVAAIASLHDKAFPNPHSNHSEVWFVKVVCTLCIRFSTRSLDIFHSDYFRNNLSPLIAFDVIKCLNYNHSNPKLAFNFFQFTRLNLNLIHSFNTYNVLLRSLCQMSLHDLAKLVFEYMRIDGHLPDSSILEFLVSSFANWGKFDFAKQLLSHAQSDNVELRSFVYNNLLSLLVKQNRVQEAVCLFREHILRLQFYRADTCTFNIVIRGLCRVGEVEKAIGFFNDMGSFGCLPDVITYNTLINGFCRVGEVDRGLELLREIQSGNTFSPDVVTFTSVISGYCKSGNMELASNIFDEMVSSGIKPSLVTFNVLIDGFGKNGDMSSALNIYDKMLFLGCHPDVVTFTSLIDGNCRSGQVDKGLGLWDEMYVKNLTPNVYTFAILVNALCKENRIDEARDILRQLRWRDDIVPQPFIYNPVIDGFSKAGNIDEANVIVAEMEAKRCKPDKLTFTILIIGHCMKGKMNEAINIYNKMLAIGCAPDRITVNSLISCLLKAGMPNDAFKIMQTASEDLNFGIASSRRNVPIRTNMDIPVAV</sequence>
<keyword evidence="2" id="KW-0677">Repeat</keyword>
<dbReference type="GO" id="GO:0010019">
    <property type="term" value="P:chloroplast-nucleus signaling pathway"/>
    <property type="evidence" value="ECO:0007669"/>
    <property type="project" value="TreeGrafter"/>
</dbReference>
<dbReference type="AlphaFoldDB" id="A0A4S4F3M5"/>
<dbReference type="InterPro" id="IPR011990">
    <property type="entry name" value="TPR-like_helical_dom_sf"/>
</dbReference>
<evidence type="ECO:0000256" key="3">
    <source>
        <dbReference type="PROSITE-ProRule" id="PRU00708"/>
    </source>
</evidence>
<feature type="repeat" description="PPR" evidence="3">
    <location>
        <begin position="262"/>
        <end position="296"/>
    </location>
</feature>
<dbReference type="Pfam" id="PF01535">
    <property type="entry name" value="PPR"/>
    <property type="match status" value="3"/>
</dbReference>
<gene>
    <name evidence="4" type="ORF">TEA_022190</name>
</gene>
<comment type="caution">
    <text evidence="4">The sequence shown here is derived from an EMBL/GenBank/DDBJ whole genome shotgun (WGS) entry which is preliminary data.</text>
</comment>
<accession>A0A4S4F3M5</accession>
<dbReference type="NCBIfam" id="TIGR00756">
    <property type="entry name" value="PPR"/>
    <property type="match status" value="10"/>
</dbReference>
<proteinExistence type="inferred from homology"/>
<dbReference type="GO" id="GO:0009507">
    <property type="term" value="C:chloroplast"/>
    <property type="evidence" value="ECO:0007669"/>
    <property type="project" value="TreeGrafter"/>
</dbReference>
<feature type="repeat" description="PPR" evidence="3">
    <location>
        <begin position="333"/>
        <end position="367"/>
    </location>
</feature>
<feature type="repeat" description="PPR" evidence="3">
    <location>
        <begin position="474"/>
        <end position="508"/>
    </location>
</feature>
<dbReference type="GO" id="GO:0031930">
    <property type="term" value="P:mitochondria-nucleus signaling pathway"/>
    <property type="evidence" value="ECO:0007669"/>
    <property type="project" value="TreeGrafter"/>
</dbReference>
<dbReference type="Pfam" id="PF13041">
    <property type="entry name" value="PPR_2"/>
    <property type="match status" value="4"/>
</dbReference>
<dbReference type="EMBL" id="SDRB02000259">
    <property type="protein sequence ID" value="THG23535.1"/>
    <property type="molecule type" value="Genomic_DNA"/>
</dbReference>
<dbReference type="Proteomes" id="UP000306102">
    <property type="component" value="Unassembled WGS sequence"/>
</dbReference>
<feature type="repeat" description="PPR" evidence="3">
    <location>
        <begin position="403"/>
        <end position="433"/>
    </location>
</feature>
<evidence type="ECO:0000256" key="2">
    <source>
        <dbReference type="ARBA" id="ARBA00022737"/>
    </source>
</evidence>
<dbReference type="PANTHER" id="PTHR47936">
    <property type="entry name" value="PPR_LONG DOMAIN-CONTAINING PROTEIN"/>
    <property type="match status" value="1"/>
</dbReference>
<organism evidence="4 5">
    <name type="scientific">Camellia sinensis var. sinensis</name>
    <name type="common">China tea</name>
    <dbReference type="NCBI Taxonomy" id="542762"/>
    <lineage>
        <taxon>Eukaryota</taxon>
        <taxon>Viridiplantae</taxon>
        <taxon>Streptophyta</taxon>
        <taxon>Embryophyta</taxon>
        <taxon>Tracheophyta</taxon>
        <taxon>Spermatophyta</taxon>
        <taxon>Magnoliopsida</taxon>
        <taxon>eudicotyledons</taxon>
        <taxon>Gunneridae</taxon>
        <taxon>Pentapetalae</taxon>
        <taxon>asterids</taxon>
        <taxon>Ericales</taxon>
        <taxon>Theaceae</taxon>
        <taxon>Camellia</taxon>
    </lineage>
</organism>
<evidence type="ECO:0008006" key="6">
    <source>
        <dbReference type="Google" id="ProtNLM"/>
    </source>
</evidence>
<feature type="repeat" description="PPR" evidence="3">
    <location>
        <begin position="368"/>
        <end position="402"/>
    </location>
</feature>
<dbReference type="InterPro" id="IPR002885">
    <property type="entry name" value="PPR_rpt"/>
</dbReference>
<name>A0A4S4F3M5_CAMSN</name>
<dbReference type="PANTHER" id="PTHR47936:SF1">
    <property type="entry name" value="PENTATRICOPEPTIDE REPEAT-CONTAINING PROTEIN GUN1, CHLOROPLASTIC"/>
    <property type="match status" value="1"/>
</dbReference>